<comment type="caution">
    <text evidence="1">The sequence shown here is derived from an EMBL/GenBank/DDBJ whole genome shotgun (WGS) entry which is preliminary data.</text>
</comment>
<name>A0ACC0VUR7_9STRA</name>
<gene>
    <name evidence="1" type="ORF">PsorP6_010180</name>
</gene>
<proteinExistence type="predicted"/>
<dbReference type="EMBL" id="CM047585">
    <property type="protein sequence ID" value="KAI9910022.1"/>
    <property type="molecule type" value="Genomic_DNA"/>
</dbReference>
<reference evidence="1 2" key="1">
    <citation type="journal article" date="2022" name="bioRxiv">
        <title>The genome of the oomycete Peronosclerospora sorghi, a cosmopolitan pathogen of maize and sorghum, is inflated with dispersed pseudogenes.</title>
        <authorList>
            <person name="Fletcher K."/>
            <person name="Martin F."/>
            <person name="Isakeit T."/>
            <person name="Cavanaugh K."/>
            <person name="Magill C."/>
            <person name="Michelmore R."/>
        </authorList>
    </citation>
    <scope>NUCLEOTIDE SEQUENCE [LARGE SCALE GENOMIC DNA]</scope>
    <source>
        <strain evidence="1">P6</strain>
    </source>
</reference>
<dbReference type="Proteomes" id="UP001163321">
    <property type="component" value="Chromosome 6"/>
</dbReference>
<evidence type="ECO:0000313" key="1">
    <source>
        <dbReference type="EMBL" id="KAI9910022.1"/>
    </source>
</evidence>
<keyword evidence="2" id="KW-1185">Reference proteome</keyword>
<accession>A0ACC0VUR7</accession>
<organism evidence="1 2">
    <name type="scientific">Peronosclerospora sorghi</name>
    <dbReference type="NCBI Taxonomy" id="230839"/>
    <lineage>
        <taxon>Eukaryota</taxon>
        <taxon>Sar</taxon>
        <taxon>Stramenopiles</taxon>
        <taxon>Oomycota</taxon>
        <taxon>Peronosporomycetes</taxon>
        <taxon>Peronosporales</taxon>
        <taxon>Peronosporaceae</taxon>
        <taxon>Peronosclerospora</taxon>
    </lineage>
</organism>
<sequence>MLLKSTTRRHSGMISTLNFDSQNCNRTSAHVTELQSRCDALHKSLYDSEQALTQEPEPRIQSLQDDLQRAEERIQDLEAKKIFSLQKASAVADLSPSAGEAHLTAHGLTSKQMYDHIIELEETLQAERTEKDKLQLYMDRINKEV</sequence>
<evidence type="ECO:0000313" key="2">
    <source>
        <dbReference type="Proteomes" id="UP001163321"/>
    </source>
</evidence>
<protein>
    <submittedName>
        <fullName evidence="1">Uncharacterized protein</fullName>
    </submittedName>
</protein>